<dbReference type="PANTHER" id="PTHR10655">
    <property type="entry name" value="LYSOPHOSPHOLIPASE-RELATED"/>
    <property type="match status" value="1"/>
</dbReference>
<keyword evidence="2 4" id="KW-0378">Hydrolase</keyword>
<dbReference type="InterPro" id="IPR029058">
    <property type="entry name" value="AB_hydrolase_fold"/>
</dbReference>
<dbReference type="Gene3D" id="3.40.50.1820">
    <property type="entry name" value="alpha/beta hydrolase"/>
    <property type="match status" value="1"/>
</dbReference>
<dbReference type="PANTHER" id="PTHR10655:SF17">
    <property type="entry name" value="LYSOPHOSPHOLIPASE-LIKE PROTEIN 1"/>
    <property type="match status" value="1"/>
</dbReference>
<evidence type="ECO:0000259" key="3">
    <source>
        <dbReference type="Pfam" id="PF02230"/>
    </source>
</evidence>
<dbReference type="RefSeq" id="WP_193778553.1">
    <property type="nucleotide sequence ID" value="NZ_JADDOJ010000001.1"/>
</dbReference>
<reference evidence="4 5" key="1">
    <citation type="submission" date="2020-10" db="EMBL/GenBank/DDBJ databases">
        <title>Draft genome of Ramlibacter aquaticus LMG 30558.</title>
        <authorList>
            <person name="Props R."/>
        </authorList>
    </citation>
    <scope>NUCLEOTIDE SEQUENCE [LARGE SCALE GENOMIC DNA]</scope>
    <source>
        <strain evidence="4 5">LMG 30558</strain>
    </source>
</reference>
<accession>A0ABR9S9M8</accession>
<sequence length="223" mass="23995">MNALETLEIETGPQPAASFIILHGLGADSSDFAPFADELDLAAVGPVRFVLPNAPVMPVTINNGYRMPAWFDILSLELPRREDEAGLRRSQAAIEALIAQENARGIPSHRIVLGGFSQGCAMTLMTGLRHKERLAGLVGLSGFLPLAEKTAAERSDANALTPIFLVHGRQDPVIPLARAVASRDALVGLGYDVAWHEYDMPHSVCAQEVADLNAWLLKVLARA</sequence>
<gene>
    <name evidence="4" type="ORF">IM725_00285</name>
</gene>
<organism evidence="4 5">
    <name type="scientific">Ramlibacter aquaticus</name>
    <dbReference type="NCBI Taxonomy" id="2780094"/>
    <lineage>
        <taxon>Bacteria</taxon>
        <taxon>Pseudomonadati</taxon>
        <taxon>Pseudomonadota</taxon>
        <taxon>Betaproteobacteria</taxon>
        <taxon>Burkholderiales</taxon>
        <taxon>Comamonadaceae</taxon>
        <taxon>Ramlibacter</taxon>
    </lineage>
</organism>
<evidence type="ECO:0000256" key="1">
    <source>
        <dbReference type="ARBA" id="ARBA00006499"/>
    </source>
</evidence>
<dbReference type="SUPFAM" id="SSF53474">
    <property type="entry name" value="alpha/beta-Hydrolases"/>
    <property type="match status" value="1"/>
</dbReference>
<dbReference type="Proteomes" id="UP000715965">
    <property type="component" value="Unassembled WGS sequence"/>
</dbReference>
<protein>
    <submittedName>
        <fullName evidence="4">Dienelactone hydrolase family protein</fullName>
    </submittedName>
</protein>
<feature type="domain" description="Phospholipase/carboxylesterase/thioesterase" evidence="3">
    <location>
        <begin position="7"/>
        <end position="218"/>
    </location>
</feature>
<comment type="caution">
    <text evidence="4">The sequence shown here is derived from an EMBL/GenBank/DDBJ whole genome shotgun (WGS) entry which is preliminary data.</text>
</comment>
<comment type="similarity">
    <text evidence="1">Belongs to the AB hydrolase superfamily. AB hydrolase 2 family.</text>
</comment>
<name>A0ABR9S9M8_9BURK</name>
<dbReference type="InterPro" id="IPR003140">
    <property type="entry name" value="PLipase/COase/thioEstase"/>
</dbReference>
<dbReference type="EMBL" id="JADDOJ010000001">
    <property type="protein sequence ID" value="MBE7939005.1"/>
    <property type="molecule type" value="Genomic_DNA"/>
</dbReference>
<dbReference type="GO" id="GO:0016787">
    <property type="term" value="F:hydrolase activity"/>
    <property type="evidence" value="ECO:0007669"/>
    <property type="project" value="UniProtKB-KW"/>
</dbReference>
<dbReference type="Pfam" id="PF02230">
    <property type="entry name" value="Abhydrolase_2"/>
    <property type="match status" value="1"/>
</dbReference>
<proteinExistence type="inferred from homology"/>
<dbReference type="InterPro" id="IPR050565">
    <property type="entry name" value="LYPA1-2/EST-like"/>
</dbReference>
<keyword evidence="5" id="KW-1185">Reference proteome</keyword>
<evidence type="ECO:0000313" key="5">
    <source>
        <dbReference type="Proteomes" id="UP000715965"/>
    </source>
</evidence>
<evidence type="ECO:0000256" key="2">
    <source>
        <dbReference type="ARBA" id="ARBA00022801"/>
    </source>
</evidence>
<evidence type="ECO:0000313" key="4">
    <source>
        <dbReference type="EMBL" id="MBE7939005.1"/>
    </source>
</evidence>